<dbReference type="OrthoDB" id="2015322at2759"/>
<dbReference type="GeneID" id="8249947"/>
<evidence type="ECO:0000313" key="3">
    <source>
        <dbReference type="EMBL" id="ACO68235.1"/>
    </source>
</evidence>
<dbReference type="GO" id="GO:0031380">
    <property type="term" value="C:nuclear RNA-directed RNA polymerase complex"/>
    <property type="evidence" value="ECO:0007669"/>
    <property type="project" value="TreeGrafter"/>
</dbReference>
<dbReference type="Pfam" id="PF13086">
    <property type="entry name" value="AAA_11"/>
    <property type="match status" value="1"/>
</dbReference>
<name>C1EJH9_MICCC</name>
<dbReference type="GO" id="GO:0031048">
    <property type="term" value="P:regulatory ncRNA-mediated heterochromatin formation"/>
    <property type="evidence" value="ECO:0007669"/>
    <property type="project" value="TreeGrafter"/>
</dbReference>
<keyword evidence="4" id="KW-1185">Reference proteome</keyword>
<reference evidence="3 4" key="1">
    <citation type="journal article" date="2009" name="Science">
        <title>Green evolution and dynamic adaptations revealed by genomes of the marine picoeukaryotes Micromonas.</title>
        <authorList>
            <person name="Worden A.Z."/>
            <person name="Lee J.H."/>
            <person name="Mock T."/>
            <person name="Rouze P."/>
            <person name="Simmons M.P."/>
            <person name="Aerts A.L."/>
            <person name="Allen A.E."/>
            <person name="Cuvelier M.L."/>
            <person name="Derelle E."/>
            <person name="Everett M.V."/>
            <person name="Foulon E."/>
            <person name="Grimwood J."/>
            <person name="Gundlach H."/>
            <person name="Henrissat B."/>
            <person name="Napoli C."/>
            <person name="McDonald S.M."/>
            <person name="Parker M.S."/>
            <person name="Rombauts S."/>
            <person name="Salamov A."/>
            <person name="Von Dassow P."/>
            <person name="Badger J.H."/>
            <person name="Coutinho P.M."/>
            <person name="Demir E."/>
            <person name="Dubchak I."/>
            <person name="Gentemann C."/>
            <person name="Eikrem W."/>
            <person name="Gready J.E."/>
            <person name="John U."/>
            <person name="Lanier W."/>
            <person name="Lindquist E.A."/>
            <person name="Lucas S."/>
            <person name="Mayer K.F."/>
            <person name="Moreau H."/>
            <person name="Not F."/>
            <person name="Otillar R."/>
            <person name="Panaud O."/>
            <person name="Pangilinan J."/>
            <person name="Paulsen I."/>
            <person name="Piegu B."/>
            <person name="Poliakov A."/>
            <person name="Robbens S."/>
            <person name="Schmutz J."/>
            <person name="Toulza E."/>
            <person name="Wyss T."/>
            <person name="Zelensky A."/>
            <person name="Zhou K."/>
            <person name="Armbrust E.V."/>
            <person name="Bhattacharya D."/>
            <person name="Goodenough U.W."/>
            <person name="Van de Peer Y."/>
            <person name="Grigoriev I.V."/>
        </authorList>
    </citation>
    <scope>NUCLEOTIDE SEQUENCE [LARGE SCALE GENOMIC DNA]</scope>
    <source>
        <strain evidence="4">RCC299 / NOUM17</strain>
    </source>
</reference>
<feature type="domain" description="DNA2/NAM7 helicase-like C-terminal" evidence="2">
    <location>
        <begin position="791"/>
        <end position="994"/>
    </location>
</feature>
<accession>C1EJH9</accession>
<feature type="domain" description="DNA2/NAM7 helicase helicase" evidence="1">
    <location>
        <begin position="429"/>
        <end position="772"/>
    </location>
</feature>
<evidence type="ECO:0000313" key="4">
    <source>
        <dbReference type="Proteomes" id="UP000002009"/>
    </source>
</evidence>
<evidence type="ECO:0000259" key="1">
    <source>
        <dbReference type="Pfam" id="PF13086"/>
    </source>
</evidence>
<dbReference type="SUPFAM" id="SSF52540">
    <property type="entry name" value="P-loop containing nucleoside triphosphate hydrolases"/>
    <property type="match status" value="1"/>
</dbReference>
<protein>
    <submittedName>
        <fullName evidence="3">Uncharacterized protein</fullName>
    </submittedName>
</protein>
<dbReference type="InParanoid" id="C1EJH9"/>
<dbReference type="Gene3D" id="3.40.50.300">
    <property type="entry name" value="P-loop containing nucleotide triphosphate hydrolases"/>
    <property type="match status" value="3"/>
</dbReference>
<dbReference type="GO" id="GO:0004386">
    <property type="term" value="F:helicase activity"/>
    <property type="evidence" value="ECO:0007669"/>
    <property type="project" value="InterPro"/>
</dbReference>
<gene>
    <name evidence="3" type="ORF">MICPUN_104668</name>
</gene>
<dbReference type="PANTHER" id="PTHR10887">
    <property type="entry name" value="DNA2/NAM7 HELICASE FAMILY"/>
    <property type="match status" value="1"/>
</dbReference>
<dbReference type="InterPro" id="IPR041679">
    <property type="entry name" value="DNA2/NAM7-like_C"/>
</dbReference>
<dbReference type="PANTHER" id="PTHR10887:SF341">
    <property type="entry name" value="NFX1-TYPE ZINC FINGER-CONTAINING PROTEIN 1"/>
    <property type="match status" value="1"/>
</dbReference>
<dbReference type="RefSeq" id="XP_002506977.1">
    <property type="nucleotide sequence ID" value="XM_002506931.1"/>
</dbReference>
<dbReference type="InterPro" id="IPR045055">
    <property type="entry name" value="DNA2/NAM7-like"/>
</dbReference>
<dbReference type="eggNOG" id="KOG1807">
    <property type="taxonomic scope" value="Eukaryota"/>
</dbReference>
<dbReference type="KEGG" id="mis:MICPUN_104668"/>
<dbReference type="OMA" id="TMQVESI"/>
<proteinExistence type="predicted"/>
<dbReference type="Pfam" id="PF13087">
    <property type="entry name" value="AAA_12"/>
    <property type="match status" value="1"/>
</dbReference>
<sequence length="998" mass="112707">MSFEDRHDMLYLLVSTSYNGKKQLKQAIRGDTSPSFLNDAVGPFLKLLCSEEMILGTAKGPIEQLFDDVYEIVGFLQNLRKLIEEPDKIRDPTPFAQFIINVATRKSEAREDDDVRGIADALAERELPIAWRLRVLLDDGPSALGDSSTEDRLDLPGDRHDNDYKCFRDVRVLPTMEEVLCERKPYLPQPLSMSDARAAASAGDTNSVSSGVATLLDRQFRLLREDFIAPLREELQQLTNTQAGRGRPSRFTFRGVKFVGADSGGDDKKLNPCVIVSFELPQDHGARRCRSKKERIAFWDDHRSILADGALCVLCIGDKPVCFATIVRRIPELLAKNEPEIGLTSGACGNATEEDLSKMLSYCGRDKSEIKAALVQVSTGLFQYTPVLRCLQRMDTIPLVEELVMNLPSRETNYLPLEDAYRELDHFRYDDHQKKAMRLALRNRVSITQGPPGTGKTFIGVRLTDIIYRLTNERILCVCFTNHALDDFMSDLLNEGMTEMVRLGGGSKDPRLEDYLLRNLKVEGGDHSRAEKGRFKELATRAEKLKKDIDKLSHRTTYTIGEKWWNTGVGDFLKKHDPLAWSQLCVFDEDMKDEAGFEVVYNGGANLTKDALWKAWLKGKSRSVVPCSQRGDERRRRFRDEHQAVSPANEEAELDIWALDYKQRQQKKGEWQDEYFREDREELAAKMVEHDTVSNQLNELKRGRDLVKLRGARIIGCTTTGAAMFKELIEAAQPTVVIVEEAAEILEAHVITSLQNNTKHLIMIGDHKQLRPKLDTYELSVACSSTSHDFNRSLFERLVLSGAVEHASLASQHRMHPEISKLIRPTYDELVDDEKTLNHPAIRGVKSRVVLIKHDEPEGSNAAWKVEANSKTNAHEVGMVRSIVRYLTQQEYDPTQLVVLTPYLGQLQLLRKSLADEFSVMIGEVDMEELEAVDAVSVDGTTDNPNAPQRAELKPVRVSTIDNYQGEEADVVVISLVRSNAEGNIGFLYEPKRLGFRV</sequence>
<evidence type="ECO:0000259" key="2">
    <source>
        <dbReference type="Pfam" id="PF13087"/>
    </source>
</evidence>
<dbReference type="Proteomes" id="UP000002009">
    <property type="component" value="Chromosome 17"/>
</dbReference>
<dbReference type="InterPro" id="IPR027417">
    <property type="entry name" value="P-loop_NTPase"/>
</dbReference>
<dbReference type="CDD" id="cd18808">
    <property type="entry name" value="SF1_C_Upf1"/>
    <property type="match status" value="1"/>
</dbReference>
<dbReference type="InterPro" id="IPR047187">
    <property type="entry name" value="SF1_C_Upf1"/>
</dbReference>
<dbReference type="EMBL" id="CP001335">
    <property type="protein sequence ID" value="ACO68235.1"/>
    <property type="molecule type" value="Genomic_DNA"/>
</dbReference>
<dbReference type="AlphaFoldDB" id="C1EJH9"/>
<dbReference type="InterPro" id="IPR041677">
    <property type="entry name" value="DNA2/NAM7_AAA_11"/>
</dbReference>
<organism evidence="3 4">
    <name type="scientific">Micromonas commoda (strain RCC299 / NOUM17 / CCMP2709)</name>
    <name type="common">Picoplanktonic green alga</name>
    <dbReference type="NCBI Taxonomy" id="296587"/>
    <lineage>
        <taxon>Eukaryota</taxon>
        <taxon>Viridiplantae</taxon>
        <taxon>Chlorophyta</taxon>
        <taxon>Mamiellophyceae</taxon>
        <taxon>Mamiellales</taxon>
        <taxon>Mamiellaceae</taxon>
        <taxon>Micromonas</taxon>
    </lineage>
</organism>